<dbReference type="AlphaFoldDB" id="A0A8J2SJU0"/>
<name>A0A8J2SJU0_9STRA</name>
<accession>A0A8J2SJU0</accession>
<evidence type="ECO:0000313" key="2">
    <source>
        <dbReference type="Proteomes" id="UP000789595"/>
    </source>
</evidence>
<gene>
    <name evidence="1" type="ORF">PECAL_3P18620</name>
</gene>
<proteinExistence type="predicted"/>
<reference evidence="1" key="1">
    <citation type="submission" date="2021-11" db="EMBL/GenBank/DDBJ databases">
        <authorList>
            <consortium name="Genoscope - CEA"/>
            <person name="William W."/>
        </authorList>
    </citation>
    <scope>NUCLEOTIDE SEQUENCE</scope>
</reference>
<keyword evidence="2" id="KW-1185">Reference proteome</keyword>
<protein>
    <submittedName>
        <fullName evidence="1">Uncharacterized protein</fullName>
    </submittedName>
</protein>
<comment type="caution">
    <text evidence="1">The sequence shown here is derived from an EMBL/GenBank/DDBJ whole genome shotgun (WGS) entry which is preliminary data.</text>
</comment>
<dbReference type="EMBL" id="CAKKNE010000003">
    <property type="protein sequence ID" value="CAH0371898.1"/>
    <property type="molecule type" value="Genomic_DNA"/>
</dbReference>
<sequence length="127" mass="13880">MKIRGGSGRESDRGHFSGTFFRPLLWRRVRRRGVAGGVALHLFFLQSLGPRTPLLDQRGETGCYSSADCNLHQNTSVLSIIPSTCMMFAAITSSTPCSRWRLGSTFPTLATSSSSTVLPSSSLTRRL</sequence>
<evidence type="ECO:0000313" key="1">
    <source>
        <dbReference type="EMBL" id="CAH0371898.1"/>
    </source>
</evidence>
<dbReference type="Proteomes" id="UP000789595">
    <property type="component" value="Unassembled WGS sequence"/>
</dbReference>
<organism evidence="1 2">
    <name type="scientific">Pelagomonas calceolata</name>
    <dbReference type="NCBI Taxonomy" id="35677"/>
    <lineage>
        <taxon>Eukaryota</taxon>
        <taxon>Sar</taxon>
        <taxon>Stramenopiles</taxon>
        <taxon>Ochrophyta</taxon>
        <taxon>Pelagophyceae</taxon>
        <taxon>Pelagomonadales</taxon>
        <taxon>Pelagomonadaceae</taxon>
        <taxon>Pelagomonas</taxon>
    </lineage>
</organism>